<accession>X1TW15</accession>
<comment type="caution">
    <text evidence="1">The sequence shown here is derived from an EMBL/GenBank/DDBJ whole genome shotgun (WGS) entry which is preliminary data.</text>
</comment>
<gene>
    <name evidence="1" type="ORF">S12H4_36510</name>
</gene>
<evidence type="ECO:0000313" key="1">
    <source>
        <dbReference type="EMBL" id="GAI91770.1"/>
    </source>
</evidence>
<dbReference type="EMBL" id="BARW01021768">
    <property type="protein sequence ID" value="GAI91770.1"/>
    <property type="molecule type" value="Genomic_DNA"/>
</dbReference>
<sequence>MGKNLFRVDLGVKQIYEQLRDDSSWLHFLK</sequence>
<protein>
    <submittedName>
        <fullName evidence="1">Uncharacterized protein</fullName>
    </submittedName>
</protein>
<organism evidence="1">
    <name type="scientific">marine sediment metagenome</name>
    <dbReference type="NCBI Taxonomy" id="412755"/>
    <lineage>
        <taxon>unclassified sequences</taxon>
        <taxon>metagenomes</taxon>
        <taxon>ecological metagenomes</taxon>
    </lineage>
</organism>
<feature type="non-terminal residue" evidence="1">
    <location>
        <position position="30"/>
    </location>
</feature>
<name>X1TW15_9ZZZZ</name>
<proteinExistence type="predicted"/>
<reference evidence="1" key="1">
    <citation type="journal article" date="2014" name="Front. Microbiol.">
        <title>High frequency of phylogenetically diverse reductive dehalogenase-homologous genes in deep subseafloor sedimentary metagenomes.</title>
        <authorList>
            <person name="Kawai M."/>
            <person name="Futagami T."/>
            <person name="Toyoda A."/>
            <person name="Takaki Y."/>
            <person name="Nishi S."/>
            <person name="Hori S."/>
            <person name="Arai W."/>
            <person name="Tsubouchi T."/>
            <person name="Morono Y."/>
            <person name="Uchiyama I."/>
            <person name="Ito T."/>
            <person name="Fujiyama A."/>
            <person name="Inagaki F."/>
            <person name="Takami H."/>
        </authorList>
    </citation>
    <scope>NUCLEOTIDE SEQUENCE</scope>
    <source>
        <strain evidence="1">Expedition CK06-06</strain>
    </source>
</reference>
<dbReference type="AlphaFoldDB" id="X1TW15"/>